<evidence type="ECO:0000256" key="1">
    <source>
        <dbReference type="ARBA" id="ARBA00038248"/>
    </source>
</evidence>
<evidence type="ECO:0000313" key="3">
    <source>
        <dbReference type="EMBL" id="HIR04558.1"/>
    </source>
</evidence>
<dbReference type="PANTHER" id="PTHR36565">
    <property type="entry name" value="UPF0332 PROTEIN TM_1000"/>
    <property type="match status" value="1"/>
</dbReference>
<dbReference type="PANTHER" id="PTHR36565:SF1">
    <property type="entry name" value="UPF0332 PROTEIN TM_1000"/>
    <property type="match status" value="1"/>
</dbReference>
<dbReference type="InterPro" id="IPR052226">
    <property type="entry name" value="UPF0332_toxin"/>
</dbReference>
<dbReference type="Pfam" id="PF05168">
    <property type="entry name" value="HEPN"/>
    <property type="match status" value="1"/>
</dbReference>
<dbReference type="AlphaFoldDB" id="A0A9D1D4R5"/>
<dbReference type="EMBL" id="DVGC01000004">
    <property type="protein sequence ID" value="HIR04558.1"/>
    <property type="molecule type" value="Genomic_DNA"/>
</dbReference>
<dbReference type="Proteomes" id="UP000824250">
    <property type="component" value="Unassembled WGS sequence"/>
</dbReference>
<reference evidence="3" key="1">
    <citation type="submission" date="2020-10" db="EMBL/GenBank/DDBJ databases">
        <authorList>
            <person name="Gilroy R."/>
        </authorList>
    </citation>
    <scope>NUCLEOTIDE SEQUENCE</scope>
    <source>
        <strain evidence="3">CHK180-2868</strain>
    </source>
</reference>
<organism evidence="3 4">
    <name type="scientific">Candidatus Copromonas faecavium</name>
    <name type="common">nom. illeg.</name>
    <dbReference type="NCBI Taxonomy" id="2840740"/>
    <lineage>
        <taxon>Bacteria</taxon>
        <taxon>Bacillati</taxon>
        <taxon>Bacillota</taxon>
        <taxon>Clostridia</taxon>
        <taxon>Lachnospirales</taxon>
        <taxon>Lachnospiraceae</taxon>
        <taxon>Candidatus Copromonas (nom. illeg.)</taxon>
    </lineage>
</organism>
<dbReference type="InterPro" id="IPR007842">
    <property type="entry name" value="HEPN_dom"/>
</dbReference>
<gene>
    <name evidence="3" type="ORF">IAB28_01105</name>
</gene>
<accession>A0A9D1D4R5</accession>
<evidence type="ECO:0000259" key="2">
    <source>
        <dbReference type="Pfam" id="PF05168"/>
    </source>
</evidence>
<reference evidence="3" key="2">
    <citation type="journal article" date="2021" name="PeerJ">
        <title>Extensive microbial diversity within the chicken gut microbiome revealed by metagenomics and culture.</title>
        <authorList>
            <person name="Gilroy R."/>
            <person name="Ravi A."/>
            <person name="Getino M."/>
            <person name="Pursley I."/>
            <person name="Horton D.L."/>
            <person name="Alikhan N.F."/>
            <person name="Baker D."/>
            <person name="Gharbi K."/>
            <person name="Hall N."/>
            <person name="Watson M."/>
            <person name="Adriaenssens E.M."/>
            <person name="Foster-Nyarko E."/>
            <person name="Jarju S."/>
            <person name="Secka A."/>
            <person name="Antonio M."/>
            <person name="Oren A."/>
            <person name="Chaudhuri R.R."/>
            <person name="La Ragione R."/>
            <person name="Hildebrand F."/>
            <person name="Pallen M.J."/>
        </authorList>
    </citation>
    <scope>NUCLEOTIDE SEQUENCE</scope>
    <source>
        <strain evidence="3">CHK180-2868</strain>
    </source>
</reference>
<dbReference type="Gene3D" id="1.20.120.330">
    <property type="entry name" value="Nucleotidyltransferases domain 2"/>
    <property type="match status" value="1"/>
</dbReference>
<proteinExistence type="inferred from homology"/>
<protein>
    <submittedName>
        <fullName evidence="3">HEPN domain-containing protein</fullName>
    </submittedName>
</protein>
<comment type="caution">
    <text evidence="3">The sequence shown here is derived from an EMBL/GenBank/DDBJ whole genome shotgun (WGS) entry which is preliminary data.</text>
</comment>
<dbReference type="SUPFAM" id="SSF81593">
    <property type="entry name" value="Nucleotidyltransferase substrate binding subunit/domain"/>
    <property type="match status" value="1"/>
</dbReference>
<sequence>MHDVNKDIELSKYRFSLAEETYKSAKMCFDNEFYRDCINRSYYAVFYGVRAVLALESIDFKRHKDVVAHFSKEFVATGKFPGEMGRRLARLKMKREESDYNDFFIASADEAKAQLESVEYILPLIKKYLEGYNLHS</sequence>
<evidence type="ECO:0000313" key="4">
    <source>
        <dbReference type="Proteomes" id="UP000824250"/>
    </source>
</evidence>
<feature type="domain" description="HEPN" evidence="2">
    <location>
        <begin position="15"/>
        <end position="127"/>
    </location>
</feature>
<name>A0A9D1D4R5_9FIRM</name>
<comment type="similarity">
    <text evidence="1">Belongs to the UPF0332 family.</text>
</comment>